<organism evidence="3 4">
    <name type="scientific">Tritrichomonas foetus</name>
    <dbReference type="NCBI Taxonomy" id="1144522"/>
    <lineage>
        <taxon>Eukaryota</taxon>
        <taxon>Metamonada</taxon>
        <taxon>Parabasalia</taxon>
        <taxon>Tritrichomonadida</taxon>
        <taxon>Tritrichomonadidae</taxon>
        <taxon>Tritrichomonas</taxon>
    </lineage>
</organism>
<evidence type="ECO:0000256" key="1">
    <source>
        <dbReference type="SAM" id="Coils"/>
    </source>
</evidence>
<dbReference type="GeneID" id="94847287"/>
<sequence>MDNENHHHLSQAEVNSQINAATARIAEKLKALDEISEPTCFYSDEKLEKINSSFDTLQTSEHENLLNELIKWAKGRQLNYENYDLNYLKQIESFQKYYTDSLQEQVDSLDQEIQNFDGYLDNVKNKIDFFHKKMDEFFHMLPTDGPYGTSYLQYMPGQPGVGPLGNDRDKLIFYEQQVKFFSDALRKLQEMLRASNNELRLFKTSDASLKMQLRNMKNDFDKLRQVNESKDELLRKIKEGIEAKCAGFTISANPSLEIQIGGELPVQIINNSESKNDNENEENSSQKSSSRNSGKSIKNRNHGSDDDDSLPGKNSRQRKNLSDVVLSYFHRNVFVIDKTESTNINQKNNEEKSEDKNEENNEDKYESNNEDKSEENNDKLLLERSLSKPLMNETSKENDDEYNKLIQMRDELQKRVEQLENANKDLSNKLEQSQNESKEFQNQLEAMKSNSNSESERLKELENQLAALKQKNEELLKENDKYKDIMHDLDTERRQLRSQINDMEKEKSDILEQLNKTKDDYNALQQQFDQIKSEKDEQEQLIHNLENKVNQLNQIVEENNEKLQQIENTQSKENDQTRTNEDSQNQSGDKYKDGYSIHKPKLDVSDSFNYDTTMLLNSIFTQTDLVSSEIFEKTTYENAARPPYAYQSTQADFEPYPIGIDNMLFFEQKGIIFGPPLDSNTKNNNIRYPTINNNNVNMNKSGNGNENYRNKENYFSNDDNFLAVRSPIYSFDDGMINNSRNNLFIEEEENGETRKESGFPPFKVQVTYTPTQKLFKKLWIPKPPNTISGAHSPRRQIIRANGGSVRGRMSGMVRKASLLGSPPYAEIARDLRPHYPLLVVKSLSKPPLGGYEIQGDEVRAFKRSSPRKYPSPESS</sequence>
<reference evidence="3" key="1">
    <citation type="submission" date="2016-10" db="EMBL/GenBank/DDBJ databases">
        <authorList>
            <person name="Benchimol M."/>
            <person name="Almeida L.G."/>
            <person name="Vasconcelos A.T."/>
            <person name="Perreira-Neves A."/>
            <person name="Rosa I.A."/>
            <person name="Tasca T."/>
            <person name="Bogo M.R."/>
            <person name="de Souza W."/>
        </authorList>
    </citation>
    <scope>NUCLEOTIDE SEQUENCE [LARGE SCALE GENOMIC DNA]</scope>
    <source>
        <strain evidence="3">K</strain>
    </source>
</reference>
<keyword evidence="4" id="KW-1185">Reference proteome</keyword>
<dbReference type="AlphaFoldDB" id="A0A1J4J5A3"/>
<dbReference type="PANTHER" id="PTHR45615">
    <property type="entry name" value="MYOSIN HEAVY CHAIN, NON-MUSCLE"/>
    <property type="match status" value="1"/>
</dbReference>
<protein>
    <submittedName>
        <fullName evidence="3">Uncharacterized protein</fullName>
    </submittedName>
</protein>
<gene>
    <name evidence="3" type="ORF">TRFO_39338</name>
</gene>
<dbReference type="EMBL" id="MLAK01001316">
    <property type="protein sequence ID" value="OHS94438.1"/>
    <property type="molecule type" value="Genomic_DNA"/>
</dbReference>
<feature type="coiled-coil region" evidence="1">
    <location>
        <begin position="178"/>
        <end position="205"/>
    </location>
</feature>
<evidence type="ECO:0000313" key="4">
    <source>
        <dbReference type="Proteomes" id="UP000179807"/>
    </source>
</evidence>
<accession>A0A1J4J5A3</accession>
<feature type="region of interest" description="Disordered" evidence="2">
    <location>
        <begin position="568"/>
        <end position="596"/>
    </location>
</feature>
<keyword evidence="1" id="KW-0175">Coiled coil</keyword>
<feature type="compositionally biased region" description="Basic and acidic residues" evidence="2">
    <location>
        <begin position="348"/>
        <end position="378"/>
    </location>
</feature>
<dbReference type="Gene3D" id="1.10.287.1490">
    <property type="match status" value="1"/>
</dbReference>
<feature type="compositionally biased region" description="Low complexity" evidence="2">
    <location>
        <begin position="283"/>
        <end position="296"/>
    </location>
</feature>
<dbReference type="Proteomes" id="UP000179807">
    <property type="component" value="Unassembled WGS sequence"/>
</dbReference>
<name>A0A1J4J5A3_9EUKA</name>
<dbReference type="PANTHER" id="PTHR45615:SF80">
    <property type="entry name" value="GRIP DOMAIN-CONTAINING PROTEIN"/>
    <property type="match status" value="1"/>
</dbReference>
<dbReference type="RefSeq" id="XP_068347575.1">
    <property type="nucleotide sequence ID" value="XM_068512583.1"/>
</dbReference>
<dbReference type="VEuPathDB" id="TrichDB:TRFO_39338"/>
<feature type="compositionally biased region" description="Polar residues" evidence="2">
    <location>
        <begin position="429"/>
        <end position="453"/>
    </location>
</feature>
<comment type="caution">
    <text evidence="3">The sequence shown here is derived from an EMBL/GenBank/DDBJ whole genome shotgun (WGS) entry which is preliminary data.</text>
</comment>
<feature type="region of interest" description="Disordered" evidence="2">
    <location>
        <begin position="344"/>
        <end position="378"/>
    </location>
</feature>
<evidence type="ECO:0000256" key="2">
    <source>
        <dbReference type="SAM" id="MobiDB-lite"/>
    </source>
</evidence>
<feature type="region of interest" description="Disordered" evidence="2">
    <location>
        <begin position="273"/>
        <end position="318"/>
    </location>
</feature>
<feature type="region of interest" description="Disordered" evidence="2">
    <location>
        <begin position="427"/>
        <end position="453"/>
    </location>
</feature>
<evidence type="ECO:0000313" key="3">
    <source>
        <dbReference type="EMBL" id="OHS94438.1"/>
    </source>
</evidence>
<proteinExistence type="predicted"/>
<feature type="compositionally biased region" description="Basic and acidic residues" evidence="2">
    <location>
        <begin position="570"/>
        <end position="581"/>
    </location>
</feature>